<dbReference type="InParanoid" id="A2DGI3"/>
<gene>
    <name evidence="1" type="ORF">TVAG_239550</name>
</gene>
<dbReference type="KEGG" id="tva:5466119"/>
<reference evidence="1" key="2">
    <citation type="journal article" date="2007" name="Science">
        <title>Draft genome sequence of the sexually transmitted pathogen Trichomonas vaginalis.</title>
        <authorList>
            <person name="Carlton J.M."/>
            <person name="Hirt R.P."/>
            <person name="Silva J.C."/>
            <person name="Delcher A.L."/>
            <person name="Schatz M."/>
            <person name="Zhao Q."/>
            <person name="Wortman J.R."/>
            <person name="Bidwell S.L."/>
            <person name="Alsmark U.C.M."/>
            <person name="Besteiro S."/>
            <person name="Sicheritz-Ponten T."/>
            <person name="Noel C.J."/>
            <person name="Dacks J.B."/>
            <person name="Foster P.G."/>
            <person name="Simillion C."/>
            <person name="Van de Peer Y."/>
            <person name="Miranda-Saavedra D."/>
            <person name="Barton G.J."/>
            <person name="Westrop G.D."/>
            <person name="Mueller S."/>
            <person name="Dessi D."/>
            <person name="Fiori P.L."/>
            <person name="Ren Q."/>
            <person name="Paulsen I."/>
            <person name="Zhang H."/>
            <person name="Bastida-Corcuera F.D."/>
            <person name="Simoes-Barbosa A."/>
            <person name="Brown M.T."/>
            <person name="Hayes R.D."/>
            <person name="Mukherjee M."/>
            <person name="Okumura C.Y."/>
            <person name="Schneider R."/>
            <person name="Smith A.J."/>
            <person name="Vanacova S."/>
            <person name="Villalvazo M."/>
            <person name="Haas B.J."/>
            <person name="Pertea M."/>
            <person name="Feldblyum T.V."/>
            <person name="Utterback T.R."/>
            <person name="Shu C.L."/>
            <person name="Osoegawa K."/>
            <person name="de Jong P.J."/>
            <person name="Hrdy I."/>
            <person name="Horvathova L."/>
            <person name="Zubacova Z."/>
            <person name="Dolezal P."/>
            <person name="Malik S.B."/>
            <person name="Logsdon J.M. Jr."/>
            <person name="Henze K."/>
            <person name="Gupta A."/>
            <person name="Wang C.C."/>
            <person name="Dunne R.L."/>
            <person name="Upcroft J.A."/>
            <person name="Upcroft P."/>
            <person name="White O."/>
            <person name="Salzberg S.L."/>
            <person name="Tang P."/>
            <person name="Chiu C.-H."/>
            <person name="Lee Y.-S."/>
            <person name="Embley T.M."/>
            <person name="Coombs G.H."/>
            <person name="Mottram J.C."/>
            <person name="Tachezy J."/>
            <person name="Fraser-Liggett C.M."/>
            <person name="Johnson P.J."/>
        </authorList>
    </citation>
    <scope>NUCLEOTIDE SEQUENCE [LARGE SCALE GENOMIC DNA]</scope>
    <source>
        <strain evidence="1">G3</strain>
    </source>
</reference>
<keyword evidence="2" id="KW-1185">Reference proteome</keyword>
<dbReference type="VEuPathDB" id="TrichDB:TVAGG3_0965790"/>
<dbReference type="SMR" id="A2DGI3"/>
<organism evidence="1 2">
    <name type="scientific">Trichomonas vaginalis (strain ATCC PRA-98 / G3)</name>
    <dbReference type="NCBI Taxonomy" id="412133"/>
    <lineage>
        <taxon>Eukaryota</taxon>
        <taxon>Metamonada</taxon>
        <taxon>Parabasalia</taxon>
        <taxon>Trichomonadida</taxon>
        <taxon>Trichomonadidae</taxon>
        <taxon>Trichomonas</taxon>
    </lineage>
</organism>
<reference evidence="1" key="1">
    <citation type="submission" date="2006-10" db="EMBL/GenBank/DDBJ databases">
        <authorList>
            <person name="Amadeo P."/>
            <person name="Zhao Q."/>
            <person name="Wortman J."/>
            <person name="Fraser-Liggett C."/>
            <person name="Carlton J."/>
        </authorList>
    </citation>
    <scope>NUCLEOTIDE SEQUENCE</scope>
    <source>
        <strain evidence="1">G3</strain>
    </source>
</reference>
<evidence type="ECO:0000313" key="1">
    <source>
        <dbReference type="EMBL" id="EAY20579.1"/>
    </source>
</evidence>
<evidence type="ECO:0000313" key="2">
    <source>
        <dbReference type="Proteomes" id="UP000001542"/>
    </source>
</evidence>
<proteinExistence type="predicted"/>
<accession>A2DGI3</accession>
<dbReference type="AlphaFoldDB" id="A2DGI3"/>
<dbReference type="VEuPathDB" id="TrichDB:TVAG_239550"/>
<dbReference type="EMBL" id="DS113197">
    <property type="protein sequence ID" value="EAY20579.1"/>
    <property type="molecule type" value="Genomic_DNA"/>
</dbReference>
<dbReference type="Proteomes" id="UP000001542">
    <property type="component" value="Unassembled WGS sequence"/>
</dbReference>
<protein>
    <submittedName>
        <fullName evidence="1">Uncharacterized protein</fullName>
    </submittedName>
</protein>
<name>A2DGI3_TRIV3</name>
<sequence length="142" mass="16685">MTAPPENLLPLPLDDLFDQIKKRAYESPDKQKLITTELEKLLKKVNKLDTGIYVDEVANKEILAQMQEKLKPYVSKDMKIVELRKLGQLVAQKSGVPITESEKKKVNLLYWFHMHWGTLKVWLDNIQYDQSRDMQREANPYQ</sequence>
<dbReference type="RefSeq" id="XP_001581565.1">
    <property type="nucleotide sequence ID" value="XM_001581515.1"/>
</dbReference>